<dbReference type="RefSeq" id="WP_079702791.1">
    <property type="nucleotide sequence ID" value="NZ_FUYR01000002.1"/>
</dbReference>
<sequence>MKQVLVFKTSVNSFQEMQALKPILNKLVNKTGRWNFDLEDCDRVLRVESEFVGADSIIEKLACAGVMCSELE</sequence>
<dbReference type="STRING" id="572036.SAMN05661099_2274"/>
<reference evidence="2" key="1">
    <citation type="submission" date="2017-02" db="EMBL/GenBank/DDBJ databases">
        <authorList>
            <person name="Varghese N."/>
            <person name="Submissions S."/>
        </authorList>
    </citation>
    <scope>NUCLEOTIDE SEQUENCE [LARGE SCALE GENOMIC DNA]</scope>
    <source>
        <strain evidence="2">DSM 22385</strain>
    </source>
</reference>
<dbReference type="OrthoDB" id="1036397at2"/>
<evidence type="ECO:0000313" key="2">
    <source>
        <dbReference type="Proteomes" id="UP000189981"/>
    </source>
</evidence>
<proteinExistence type="predicted"/>
<gene>
    <name evidence="1" type="ORF">SAMN05661099_2274</name>
</gene>
<name>A0A1T5DBW4_9SPHI</name>
<dbReference type="Proteomes" id="UP000189981">
    <property type="component" value="Unassembled WGS sequence"/>
</dbReference>
<organism evidence="1 2">
    <name type="scientific">Daejeonella lutea</name>
    <dbReference type="NCBI Taxonomy" id="572036"/>
    <lineage>
        <taxon>Bacteria</taxon>
        <taxon>Pseudomonadati</taxon>
        <taxon>Bacteroidota</taxon>
        <taxon>Sphingobacteriia</taxon>
        <taxon>Sphingobacteriales</taxon>
        <taxon>Sphingobacteriaceae</taxon>
        <taxon>Daejeonella</taxon>
    </lineage>
</organism>
<evidence type="ECO:0008006" key="3">
    <source>
        <dbReference type="Google" id="ProtNLM"/>
    </source>
</evidence>
<dbReference type="AlphaFoldDB" id="A0A1T5DBW4"/>
<evidence type="ECO:0000313" key="1">
    <source>
        <dbReference type="EMBL" id="SKB69013.1"/>
    </source>
</evidence>
<dbReference type="EMBL" id="FUYR01000002">
    <property type="protein sequence ID" value="SKB69013.1"/>
    <property type="molecule type" value="Genomic_DNA"/>
</dbReference>
<accession>A0A1T5DBW4</accession>
<keyword evidence="2" id="KW-1185">Reference proteome</keyword>
<protein>
    <recommendedName>
        <fullName evidence="3">HMA domain-containing protein</fullName>
    </recommendedName>
</protein>